<evidence type="ECO:0000259" key="2">
    <source>
        <dbReference type="Pfam" id="PF12146"/>
    </source>
</evidence>
<protein>
    <submittedName>
        <fullName evidence="3">Alpha/beta fold hydrolase</fullName>
    </submittedName>
</protein>
<feature type="transmembrane region" description="Helical" evidence="1">
    <location>
        <begin position="285"/>
        <end position="303"/>
    </location>
</feature>
<feature type="transmembrane region" description="Helical" evidence="1">
    <location>
        <begin position="426"/>
        <end position="444"/>
    </location>
</feature>
<proteinExistence type="predicted"/>
<evidence type="ECO:0000313" key="3">
    <source>
        <dbReference type="EMBL" id="ROU03733.1"/>
    </source>
</evidence>
<accession>A0A3N2R8J3</accession>
<feature type="transmembrane region" description="Helical" evidence="1">
    <location>
        <begin position="244"/>
        <end position="264"/>
    </location>
</feature>
<organism evidence="3 4">
    <name type="scientific">Histidinibacterium lentulum</name>
    <dbReference type="NCBI Taxonomy" id="2480588"/>
    <lineage>
        <taxon>Bacteria</taxon>
        <taxon>Pseudomonadati</taxon>
        <taxon>Pseudomonadota</taxon>
        <taxon>Alphaproteobacteria</taxon>
        <taxon>Rhodobacterales</taxon>
        <taxon>Paracoccaceae</taxon>
        <taxon>Histidinibacterium</taxon>
    </lineage>
</organism>
<dbReference type="InterPro" id="IPR022742">
    <property type="entry name" value="Hydrolase_4"/>
</dbReference>
<dbReference type="EMBL" id="RDRB01000002">
    <property type="protein sequence ID" value="ROU03733.1"/>
    <property type="molecule type" value="Genomic_DNA"/>
</dbReference>
<keyword evidence="4" id="KW-1185">Reference proteome</keyword>
<dbReference type="Proteomes" id="UP000268016">
    <property type="component" value="Unassembled WGS sequence"/>
</dbReference>
<name>A0A3N2R8J3_9RHOB</name>
<evidence type="ECO:0000313" key="4">
    <source>
        <dbReference type="Proteomes" id="UP000268016"/>
    </source>
</evidence>
<comment type="caution">
    <text evidence="3">The sequence shown here is derived from an EMBL/GenBank/DDBJ whole genome shotgun (WGS) entry which is preliminary data.</text>
</comment>
<dbReference type="Gene3D" id="3.40.50.1820">
    <property type="entry name" value="alpha/beta hydrolase"/>
    <property type="match status" value="1"/>
</dbReference>
<reference evidence="3 4" key="1">
    <citation type="submission" date="2018-10" db="EMBL/GenBank/DDBJ databases">
        <title>Histidinibacterium lentulum gen. nov., sp. nov., a marine bacterium from the culture broth of Picochlorum sp. 122.</title>
        <authorList>
            <person name="Wang G."/>
        </authorList>
    </citation>
    <scope>NUCLEOTIDE SEQUENCE [LARGE SCALE GENOMIC DNA]</scope>
    <source>
        <strain evidence="3 4">B17</strain>
    </source>
</reference>
<dbReference type="GO" id="GO:0016787">
    <property type="term" value="F:hydrolase activity"/>
    <property type="evidence" value="ECO:0007669"/>
    <property type="project" value="UniProtKB-KW"/>
</dbReference>
<feature type="domain" description="Serine aminopeptidase S33" evidence="2">
    <location>
        <begin position="50"/>
        <end position="162"/>
    </location>
</feature>
<feature type="transmembrane region" description="Helical" evidence="1">
    <location>
        <begin position="315"/>
        <end position="334"/>
    </location>
</feature>
<sequence>MLRAIVALLLILGSLVLLEVSRAGVTIERADVGDTPVSLYARPGAEGPVAVIAHGFAGSRQMMQGYALPLARAGYRVHVFDFLGHGRHDRPMSGDVGSVDGTTRLLVDQTAEVVEAAGAGGEPIALLGHSMATDVLVRVAAERGDIGPVVLVSAFSEVIDASLPRDLLLVTGAWEPGLRGFALEAARMVDPGAEEGETVIAGDIRRRAEIAPFVEHVSVLYSRAGRRASLDWLDTAYGRSSNVAILPTGWAILGLLGGLVLIFAPLARRLPAHQVHANDPSAGQIALAALGPAILAPLVAVALNPGVLPVLVADYLALHLALFGAAQILLLWRWGVTTGPVDWRALGLLALWCALFGLALDRYAANFLPTPGRLWIIAALALGAVPFMLADALLTYRAGLGRRFALRGGFFLSLGIAVALDFEGLFFLMMIAPVILLFFAVFGTMGRAAGTRSGPLAPGLVLGLALAWALGVSFPLFQA</sequence>
<keyword evidence="3" id="KW-0378">Hydrolase</keyword>
<dbReference type="PANTHER" id="PTHR42886:SF29">
    <property type="entry name" value="PUMMELIG, ISOFORM A"/>
    <property type="match status" value="1"/>
</dbReference>
<dbReference type="RefSeq" id="WP_123641266.1">
    <property type="nucleotide sequence ID" value="NZ_ML119082.1"/>
</dbReference>
<keyword evidence="1" id="KW-1133">Transmembrane helix</keyword>
<dbReference type="SUPFAM" id="SSF53474">
    <property type="entry name" value="alpha/beta-Hydrolases"/>
    <property type="match status" value="1"/>
</dbReference>
<evidence type="ECO:0000256" key="1">
    <source>
        <dbReference type="SAM" id="Phobius"/>
    </source>
</evidence>
<dbReference type="AlphaFoldDB" id="A0A3N2R8J3"/>
<feature type="transmembrane region" description="Helical" evidence="1">
    <location>
        <begin position="372"/>
        <end position="392"/>
    </location>
</feature>
<feature type="transmembrane region" description="Helical" evidence="1">
    <location>
        <begin position="404"/>
        <end position="420"/>
    </location>
</feature>
<gene>
    <name evidence="3" type="ORF">EAT49_05400</name>
</gene>
<keyword evidence="1" id="KW-0472">Membrane</keyword>
<feature type="transmembrane region" description="Helical" evidence="1">
    <location>
        <begin position="456"/>
        <end position="477"/>
    </location>
</feature>
<dbReference type="Pfam" id="PF12146">
    <property type="entry name" value="Hydrolase_4"/>
    <property type="match status" value="1"/>
</dbReference>
<keyword evidence="1" id="KW-0812">Transmembrane</keyword>
<feature type="transmembrane region" description="Helical" evidence="1">
    <location>
        <begin position="341"/>
        <end position="360"/>
    </location>
</feature>
<dbReference type="PANTHER" id="PTHR42886">
    <property type="entry name" value="RE40534P-RELATED"/>
    <property type="match status" value="1"/>
</dbReference>
<dbReference type="OrthoDB" id="504769at2"/>
<dbReference type="InterPro" id="IPR029058">
    <property type="entry name" value="AB_hydrolase_fold"/>
</dbReference>